<sequence>MHDHLEEGKEAFKALKFPWVWTGKTFCSLTQAVIKSVPDLDLQPYLHYVPKTMAKFHQLFKCCGSIEELTPDHVSMVIQKIYLKSEQSLSEQESKQSLHIMLSIIRWLYSNQIPASLHTPMPLYSGKLPYKLQSGQREPLTVRIKNILEEYPSISDIFKELLQNADDANATECNFLIDMRRNMDIRENLLDPGMAACHGPALWSFNNSEFSDSDFLNITRLGESLKRSEVDKVGKFGLGFNSVYHITDVPIILSREFMIMFDPNVNHISKHIRDKSNPGIKINWSKQQKRLRKFPNQFKPFIGVFGCQLPLTVESPYSYKGTLFRLSFRTQQEAKVSEVSSASYNTADIYSLVDEFSICGHRLIIFAQSVNSMVLKYLKIEAEDPGVAQDVVTIRKNLCSSKALTAPNVSVLKEAAKLMKVCSSSTKKLPTETPKSSGTEEDPAAFFEMTVDSTTWLICSCMDVGDALKFSLHESGRRLGLVPCGGVGVLLSETQDQKWIVKPNCNNIGEVFCYLPLRIKTGLPLHINGCFAVTSNRKEIWKTDTKGRWNTVFMRHVIVKAYIEALCVLRDMAINGELVDYSYCAVWPDPDSVHDDFSVICQGFYEDIAHMKSKEGIKVFSDGSSWVSMKNVRFLDDSILKRPDVGPSAFKIFLKYLKKTGSKNLCAVDLPSWVKTGFEEAGCKYILLENTFSEKQFFSEVFFPNIQEIDAELRDPLMLGNPVFTKTIAKIYMVHFNFSLLLGVVRIYWGETGILTVHRKVDKLPGFVSQAVKNVYNFYYPSKSDKLCSPSTAQLLLAGALESFNGKGLA</sequence>
<dbReference type="Pfam" id="PF25794">
    <property type="entry name" value="SACS"/>
    <property type="match status" value="1"/>
</dbReference>
<accession>A0A8C3UJE3</accession>
<organism evidence="2 3">
    <name type="scientific">Catharus ustulatus</name>
    <name type="common">Russet-backed thrush</name>
    <name type="synonym">Hylocichla ustulatus</name>
    <dbReference type="NCBI Taxonomy" id="91951"/>
    <lineage>
        <taxon>Eukaryota</taxon>
        <taxon>Metazoa</taxon>
        <taxon>Chordata</taxon>
        <taxon>Craniata</taxon>
        <taxon>Vertebrata</taxon>
        <taxon>Euteleostomi</taxon>
        <taxon>Archelosauria</taxon>
        <taxon>Archosauria</taxon>
        <taxon>Dinosauria</taxon>
        <taxon>Saurischia</taxon>
        <taxon>Theropoda</taxon>
        <taxon>Coelurosauria</taxon>
        <taxon>Aves</taxon>
        <taxon>Neognathae</taxon>
        <taxon>Neoaves</taxon>
        <taxon>Telluraves</taxon>
        <taxon>Australaves</taxon>
        <taxon>Passeriformes</taxon>
        <taxon>Turdidae</taxon>
        <taxon>Catharus</taxon>
    </lineage>
</organism>
<dbReference type="InterPro" id="IPR052972">
    <property type="entry name" value="Sacsin_chaperone_reg"/>
</dbReference>
<reference evidence="2" key="3">
    <citation type="submission" date="2025-09" db="UniProtKB">
        <authorList>
            <consortium name="Ensembl"/>
        </authorList>
    </citation>
    <scope>IDENTIFICATION</scope>
</reference>
<dbReference type="Ensembl" id="ENSCUST00005015494.1">
    <property type="protein sequence ID" value="ENSCUSP00005014917.1"/>
    <property type="gene ID" value="ENSCUSG00005009586.1"/>
</dbReference>
<name>A0A8C3UJE3_CATUS</name>
<dbReference type="SUPFAM" id="SSF55874">
    <property type="entry name" value="ATPase domain of HSP90 chaperone/DNA topoisomerase II/histidine kinase"/>
    <property type="match status" value="1"/>
</dbReference>
<keyword evidence="3" id="KW-1185">Reference proteome</keyword>
<dbReference type="NCBIfam" id="NF047352">
    <property type="entry name" value="P_loop_sacsin"/>
    <property type="match status" value="1"/>
</dbReference>
<proteinExistence type="predicted"/>
<reference evidence="2" key="2">
    <citation type="submission" date="2025-08" db="UniProtKB">
        <authorList>
            <consortium name="Ensembl"/>
        </authorList>
    </citation>
    <scope>IDENTIFICATION</scope>
</reference>
<dbReference type="PANTHER" id="PTHR15600:SF42">
    <property type="entry name" value="SACSIN"/>
    <property type="match status" value="1"/>
</dbReference>
<dbReference type="InterPro" id="IPR058210">
    <property type="entry name" value="SACS/Nov_dom"/>
</dbReference>
<protein>
    <recommendedName>
        <fullName evidence="1">Sacsin/Nov domain-containing protein</fullName>
    </recommendedName>
</protein>
<dbReference type="PANTHER" id="PTHR15600">
    <property type="entry name" value="SACSIN"/>
    <property type="match status" value="1"/>
</dbReference>
<reference evidence="2" key="1">
    <citation type="submission" date="2020-10" db="EMBL/GenBank/DDBJ databases">
        <title>Catharus ustulatus (Swainson's thrush) genome, bCatUst1, primary haplotype v2.</title>
        <authorList>
            <person name="Delmore K."/>
            <person name="Vafadar M."/>
            <person name="Formenti G."/>
            <person name="Chow W."/>
            <person name="Pelan S."/>
            <person name="Howe K."/>
            <person name="Rhie A."/>
            <person name="Mountcastle J."/>
            <person name="Haase B."/>
            <person name="Fedrigo O."/>
            <person name="Jarvis E.D."/>
        </authorList>
    </citation>
    <scope>NUCLEOTIDE SEQUENCE [LARGE SCALE GENOMIC DNA]</scope>
</reference>
<evidence type="ECO:0000259" key="1">
    <source>
        <dbReference type="Pfam" id="PF25794"/>
    </source>
</evidence>
<evidence type="ECO:0000313" key="2">
    <source>
        <dbReference type="Ensembl" id="ENSCUSP00005014917.1"/>
    </source>
</evidence>
<dbReference type="InterPro" id="IPR036890">
    <property type="entry name" value="HATPase_C_sf"/>
</dbReference>
<dbReference type="GO" id="GO:0030544">
    <property type="term" value="F:Hsp70 protein binding"/>
    <property type="evidence" value="ECO:0007669"/>
    <property type="project" value="TreeGrafter"/>
</dbReference>
<dbReference type="AlphaFoldDB" id="A0A8C3UJE3"/>
<dbReference type="Proteomes" id="UP000694563">
    <property type="component" value="Chromosome 2"/>
</dbReference>
<evidence type="ECO:0000313" key="3">
    <source>
        <dbReference type="Proteomes" id="UP000694563"/>
    </source>
</evidence>
<feature type="domain" description="Sacsin/Nov" evidence="1">
    <location>
        <begin position="137"/>
        <end position="385"/>
    </location>
</feature>